<organism evidence="2 3">
    <name type="scientific">Actinomyces oris</name>
    <dbReference type="NCBI Taxonomy" id="544580"/>
    <lineage>
        <taxon>Bacteria</taxon>
        <taxon>Bacillati</taxon>
        <taxon>Actinomycetota</taxon>
        <taxon>Actinomycetes</taxon>
        <taxon>Actinomycetales</taxon>
        <taxon>Actinomycetaceae</taxon>
        <taxon>Actinomyces</taxon>
    </lineage>
</organism>
<evidence type="ECO:0000313" key="2">
    <source>
        <dbReference type="EMBL" id="OLO49980.1"/>
    </source>
</evidence>
<feature type="transmembrane region" description="Helical" evidence="1">
    <location>
        <begin position="36"/>
        <end position="55"/>
    </location>
</feature>
<reference evidence="2 3" key="1">
    <citation type="submission" date="2016-12" db="EMBL/GenBank/DDBJ databases">
        <title>Genomic comparison of strains in the 'Actinomyces naeslundii' group.</title>
        <authorList>
            <person name="Mughal S.R."/>
            <person name="Do T."/>
            <person name="Gilbert S.C."/>
            <person name="Witherden E.A."/>
            <person name="Didelot X."/>
            <person name="Beighton D."/>
        </authorList>
    </citation>
    <scope>NUCLEOTIDE SEQUENCE [LARGE SCALE GENOMIC DNA]</scope>
    <source>
        <strain evidence="2 3">P6N</strain>
    </source>
</reference>
<keyword evidence="1" id="KW-0472">Membrane</keyword>
<comment type="caution">
    <text evidence="2">The sequence shown here is derived from an EMBL/GenBank/DDBJ whole genome shotgun (WGS) entry which is preliminary data.</text>
</comment>
<evidence type="ECO:0000256" key="1">
    <source>
        <dbReference type="SAM" id="Phobius"/>
    </source>
</evidence>
<sequence>MSGAGATSRVRATAGVTTAWGRALHAELLKVVTLPAMWWSAAVAGAAAVAMVMSIPQNVVDGRDFGFEAIAPMWTLAVQIGFVAAGVAAAGAEHSTAQGVTSLLVTPARGRLAAARLMVLTGTGLVASSVLVGASLAACPTISTAALWAGGRTVVWLTAALLLAAGLGAALRSVIGASTAAVVLVILAPQLAVFLGDAARRLPGQAAQIWLTADASRAEVTSAGLIILAWTTAAQITGIVRLVRVDG</sequence>
<accession>A0A1Q8VPI5</accession>
<feature type="transmembrane region" description="Helical" evidence="1">
    <location>
        <begin position="67"/>
        <end position="92"/>
    </location>
</feature>
<proteinExistence type="predicted"/>
<name>A0A1Q8VPI5_9ACTO</name>
<feature type="transmembrane region" description="Helical" evidence="1">
    <location>
        <begin position="112"/>
        <end position="138"/>
    </location>
</feature>
<keyword evidence="1" id="KW-0812">Transmembrane</keyword>
<dbReference type="Proteomes" id="UP000186394">
    <property type="component" value="Unassembled WGS sequence"/>
</dbReference>
<dbReference type="OrthoDB" id="3258349at2"/>
<dbReference type="AlphaFoldDB" id="A0A1Q8VPI5"/>
<feature type="transmembrane region" description="Helical" evidence="1">
    <location>
        <begin position="174"/>
        <end position="195"/>
    </location>
</feature>
<dbReference type="EMBL" id="MSKL01000010">
    <property type="protein sequence ID" value="OLO49980.1"/>
    <property type="molecule type" value="Genomic_DNA"/>
</dbReference>
<feature type="transmembrane region" description="Helical" evidence="1">
    <location>
        <begin position="145"/>
        <end position="168"/>
    </location>
</feature>
<protein>
    <submittedName>
        <fullName evidence="2">Cupin</fullName>
    </submittedName>
</protein>
<evidence type="ECO:0000313" key="3">
    <source>
        <dbReference type="Proteomes" id="UP000186394"/>
    </source>
</evidence>
<keyword evidence="1" id="KW-1133">Transmembrane helix</keyword>
<dbReference type="RefSeq" id="WP_075417792.1">
    <property type="nucleotide sequence ID" value="NZ_MSKL01000010.1"/>
</dbReference>
<gene>
    <name evidence="2" type="ORF">BKH28_05160</name>
</gene>